<dbReference type="Gene3D" id="3.50.50.60">
    <property type="entry name" value="FAD/NAD(P)-binding domain"/>
    <property type="match status" value="1"/>
</dbReference>
<dbReference type="PANTHER" id="PTHR38663">
    <property type="match status" value="1"/>
</dbReference>
<protein>
    <recommendedName>
        <fullName evidence="3">NudC domain-containing protein 1</fullName>
    </recommendedName>
</protein>
<comment type="caution">
    <text evidence="1">The sequence shown here is derived from an EMBL/GenBank/DDBJ whole genome shotgun (WGS) entry which is preliminary data.</text>
</comment>
<evidence type="ECO:0008006" key="3">
    <source>
        <dbReference type="Google" id="ProtNLM"/>
    </source>
</evidence>
<keyword evidence="2" id="KW-1185">Reference proteome</keyword>
<dbReference type="PANTHER" id="PTHR38663:SF1">
    <property type="entry name" value="L-ORNITHINE N(5)-MONOOXYGENASE"/>
    <property type="match status" value="1"/>
</dbReference>
<gene>
    <name evidence="1" type="ORF">WJX84_006300</name>
</gene>
<sequence length="346" mass="38409">MPLPTLGLLQSFCKQQITDLLPANVCRPRKGTAVSIEEADEGDSYVLRLADGQELVTKAIIYTHVPAITVLPSWAKELHTPADAATVHLVHRRALQEQEQEVDPGWFGGKFMRGFQAQQDPRQRLLAAREAHPHGTINTHTMRALKQAQAAQQIRMWEGWEEQDVVLADHVWLATGSSPDAMACPFLRNVQEQWPTRILGGYPVLQDTSMAWPGLPLLIIGRMGLLSQGPAAGLAGRTSMAGHTPSWCRLVHVRTNPNIIDVGDLPASLERSEIQKYSFVDDDFDVLVLVDLPEPVSKDQVGATDYMCPSSMVTVVPGKCKLSVKHRRLTLHLRKTSDAEWRFLKG</sequence>
<dbReference type="Proteomes" id="UP001485043">
    <property type="component" value="Unassembled WGS sequence"/>
</dbReference>
<dbReference type="InterPro" id="IPR036188">
    <property type="entry name" value="FAD/NAD-bd_sf"/>
</dbReference>
<evidence type="ECO:0000313" key="1">
    <source>
        <dbReference type="EMBL" id="KAK9846138.1"/>
    </source>
</evidence>
<proteinExistence type="predicted"/>
<organism evidence="1 2">
    <name type="scientific">Apatococcus fuscideae</name>
    <dbReference type="NCBI Taxonomy" id="2026836"/>
    <lineage>
        <taxon>Eukaryota</taxon>
        <taxon>Viridiplantae</taxon>
        <taxon>Chlorophyta</taxon>
        <taxon>core chlorophytes</taxon>
        <taxon>Trebouxiophyceae</taxon>
        <taxon>Chlorellales</taxon>
        <taxon>Chlorellaceae</taxon>
        <taxon>Apatococcus</taxon>
    </lineage>
</organism>
<accession>A0AAW1SKR8</accession>
<name>A0AAW1SKR8_9CHLO</name>
<dbReference type="EMBL" id="JALJOV010001558">
    <property type="protein sequence ID" value="KAK9846138.1"/>
    <property type="molecule type" value="Genomic_DNA"/>
</dbReference>
<dbReference type="AlphaFoldDB" id="A0AAW1SKR8"/>
<reference evidence="1 2" key="1">
    <citation type="journal article" date="2024" name="Nat. Commun.">
        <title>Phylogenomics reveals the evolutionary origins of lichenization in chlorophyte algae.</title>
        <authorList>
            <person name="Puginier C."/>
            <person name="Libourel C."/>
            <person name="Otte J."/>
            <person name="Skaloud P."/>
            <person name="Haon M."/>
            <person name="Grisel S."/>
            <person name="Petersen M."/>
            <person name="Berrin J.G."/>
            <person name="Delaux P.M."/>
            <person name="Dal Grande F."/>
            <person name="Keller J."/>
        </authorList>
    </citation>
    <scope>NUCLEOTIDE SEQUENCE [LARGE SCALE GENOMIC DNA]</scope>
    <source>
        <strain evidence="1 2">SAG 2523</strain>
    </source>
</reference>
<evidence type="ECO:0000313" key="2">
    <source>
        <dbReference type="Proteomes" id="UP001485043"/>
    </source>
</evidence>